<gene>
    <name evidence="2" type="ORF">Pla144_30700</name>
</gene>
<dbReference type="OrthoDB" id="975384at2"/>
<sequence precursor="true">MRSSCLCALVILLFQISQCSADLVVGWDVFDLTSWGPSPFAPTQSSLDLSGTTGITRGSGVTTSGTASSNAWGGNGFDTTSLANSLTASDFVSFSFTVGSGTSLSLTNIAPYNIRRSSTGPSLGQWQYQLGMGSWTSIGSAINWGSTTSSNGNLQSAIDLTSILDLQNVSSGTKVSFRVANWSGATSGTWYFNNFFTGSTAYPNDLQVNGTFATVPEPSAFLFGGLITTVLGAGYVRRRLQQWGLLSGRKTLKIRQEEITLGSTGS</sequence>
<dbReference type="EMBL" id="SJPS01000004">
    <property type="protein sequence ID" value="TWU25857.1"/>
    <property type="molecule type" value="Genomic_DNA"/>
</dbReference>
<dbReference type="AlphaFoldDB" id="A0A5C6CQK1"/>
<evidence type="ECO:0000313" key="2">
    <source>
        <dbReference type="EMBL" id="TWU25857.1"/>
    </source>
</evidence>
<keyword evidence="3" id="KW-1185">Reference proteome</keyword>
<proteinExistence type="predicted"/>
<feature type="chain" id="PRO_5022990723" description="PEP-CTERM protein-sorting domain-containing protein" evidence="1">
    <location>
        <begin position="22"/>
        <end position="266"/>
    </location>
</feature>
<name>A0A5C6CQK1_9BACT</name>
<feature type="signal peptide" evidence="1">
    <location>
        <begin position="1"/>
        <end position="21"/>
    </location>
</feature>
<comment type="caution">
    <text evidence="2">The sequence shown here is derived from an EMBL/GenBank/DDBJ whole genome shotgun (WGS) entry which is preliminary data.</text>
</comment>
<dbReference type="Proteomes" id="UP000318437">
    <property type="component" value="Unassembled WGS sequence"/>
</dbReference>
<reference evidence="2 3" key="1">
    <citation type="submission" date="2019-02" db="EMBL/GenBank/DDBJ databases">
        <title>Deep-cultivation of Planctomycetes and their phenomic and genomic characterization uncovers novel biology.</title>
        <authorList>
            <person name="Wiegand S."/>
            <person name="Jogler M."/>
            <person name="Boedeker C."/>
            <person name="Pinto D."/>
            <person name="Vollmers J."/>
            <person name="Rivas-Marin E."/>
            <person name="Kohn T."/>
            <person name="Peeters S.H."/>
            <person name="Heuer A."/>
            <person name="Rast P."/>
            <person name="Oberbeckmann S."/>
            <person name="Bunk B."/>
            <person name="Jeske O."/>
            <person name="Meyerdierks A."/>
            <person name="Storesund J.E."/>
            <person name="Kallscheuer N."/>
            <person name="Luecker S."/>
            <person name="Lage O.M."/>
            <person name="Pohl T."/>
            <person name="Merkel B.J."/>
            <person name="Hornburger P."/>
            <person name="Mueller R.-W."/>
            <person name="Bruemmer F."/>
            <person name="Labrenz M."/>
            <person name="Spormann A.M."/>
            <person name="Op Den Camp H."/>
            <person name="Overmann J."/>
            <person name="Amann R."/>
            <person name="Jetten M.S.M."/>
            <person name="Mascher T."/>
            <person name="Medema M.H."/>
            <person name="Devos D.P."/>
            <person name="Kaster A.-K."/>
            <person name="Ovreas L."/>
            <person name="Rohde M."/>
            <person name="Galperin M.Y."/>
            <person name="Jogler C."/>
        </authorList>
    </citation>
    <scope>NUCLEOTIDE SEQUENCE [LARGE SCALE GENOMIC DNA]</scope>
    <source>
        <strain evidence="2 3">Pla144</strain>
    </source>
</reference>
<dbReference type="RefSeq" id="WP_146451425.1">
    <property type="nucleotide sequence ID" value="NZ_SJPS01000004.1"/>
</dbReference>
<organism evidence="2 3">
    <name type="scientific">Bythopirellula polymerisocia</name>
    <dbReference type="NCBI Taxonomy" id="2528003"/>
    <lineage>
        <taxon>Bacteria</taxon>
        <taxon>Pseudomonadati</taxon>
        <taxon>Planctomycetota</taxon>
        <taxon>Planctomycetia</taxon>
        <taxon>Pirellulales</taxon>
        <taxon>Lacipirellulaceae</taxon>
        <taxon>Bythopirellula</taxon>
    </lineage>
</organism>
<accession>A0A5C6CQK1</accession>
<keyword evidence="1" id="KW-0732">Signal</keyword>
<evidence type="ECO:0000313" key="3">
    <source>
        <dbReference type="Proteomes" id="UP000318437"/>
    </source>
</evidence>
<evidence type="ECO:0000256" key="1">
    <source>
        <dbReference type="SAM" id="SignalP"/>
    </source>
</evidence>
<evidence type="ECO:0008006" key="4">
    <source>
        <dbReference type="Google" id="ProtNLM"/>
    </source>
</evidence>
<protein>
    <recommendedName>
        <fullName evidence="4">PEP-CTERM protein-sorting domain-containing protein</fullName>
    </recommendedName>
</protein>